<dbReference type="GO" id="GO:0003677">
    <property type="term" value="F:DNA binding"/>
    <property type="evidence" value="ECO:0007669"/>
    <property type="project" value="InterPro"/>
</dbReference>
<gene>
    <name evidence="9" type="ORF">OLUC0939_LOCUS2336</name>
</gene>
<dbReference type="CDD" id="cd00083">
    <property type="entry name" value="bHLH_SF"/>
    <property type="match status" value="1"/>
</dbReference>
<dbReference type="InterPro" id="IPR004483">
    <property type="entry name" value="SMUBP-2/Hcs1-like"/>
</dbReference>
<dbReference type="InterPro" id="IPR041679">
    <property type="entry name" value="DNA2/NAM7-like_C"/>
</dbReference>
<dbReference type="GO" id="GO:0005524">
    <property type="term" value="F:ATP binding"/>
    <property type="evidence" value="ECO:0007669"/>
    <property type="project" value="UniProtKB-KW"/>
</dbReference>
<feature type="domain" description="Helicase ATP-binding" evidence="8">
    <location>
        <begin position="358"/>
        <end position="643"/>
    </location>
</feature>
<dbReference type="InterPro" id="IPR003593">
    <property type="entry name" value="AAA+_ATPase"/>
</dbReference>
<dbReference type="PANTHER" id="PTHR43788">
    <property type="entry name" value="DNA2/NAM7 HELICASE FAMILY MEMBER"/>
    <property type="match status" value="1"/>
</dbReference>
<dbReference type="InterPro" id="IPR047187">
    <property type="entry name" value="SF1_C_Upf1"/>
</dbReference>
<dbReference type="InterPro" id="IPR050534">
    <property type="entry name" value="Coronavir_polyprotein_1ab"/>
</dbReference>
<feature type="domain" description="AAA+ ATPase" evidence="7">
    <location>
        <begin position="377"/>
        <end position="663"/>
    </location>
</feature>
<evidence type="ECO:0000259" key="7">
    <source>
        <dbReference type="SMART" id="SM00382"/>
    </source>
</evidence>
<keyword evidence="2" id="KW-0547">Nucleotide-binding</keyword>
<organism evidence="9">
    <name type="scientific">Ostreococcus sp. 'lucimarinus'</name>
    <dbReference type="NCBI Taxonomy" id="242159"/>
    <lineage>
        <taxon>Eukaryota</taxon>
        <taxon>Viridiplantae</taxon>
        <taxon>Chlorophyta</taxon>
        <taxon>Mamiellophyceae</taxon>
        <taxon>Mamiellales</taxon>
        <taxon>Bathycoccaceae</taxon>
        <taxon>Ostreococcus</taxon>
    </lineage>
</organism>
<dbReference type="GO" id="GO:0016787">
    <property type="term" value="F:hydrolase activity"/>
    <property type="evidence" value="ECO:0007669"/>
    <property type="project" value="UniProtKB-KW"/>
</dbReference>
<evidence type="ECO:0000256" key="4">
    <source>
        <dbReference type="ARBA" id="ARBA00022806"/>
    </source>
</evidence>
<dbReference type="InterPro" id="IPR027417">
    <property type="entry name" value="P-loop_NTPase"/>
</dbReference>
<evidence type="ECO:0000256" key="1">
    <source>
        <dbReference type="ARBA" id="ARBA00007913"/>
    </source>
</evidence>
<keyword evidence="4" id="KW-0347">Helicase</keyword>
<dbReference type="Gene3D" id="3.40.50.300">
    <property type="entry name" value="P-loop containing nucleotide triphosphate hydrolases"/>
    <property type="match status" value="2"/>
</dbReference>
<dbReference type="Pfam" id="PF13086">
    <property type="entry name" value="AAA_11"/>
    <property type="match status" value="1"/>
</dbReference>
<reference evidence="9" key="1">
    <citation type="submission" date="2021-01" db="EMBL/GenBank/DDBJ databases">
        <authorList>
            <person name="Corre E."/>
            <person name="Pelletier E."/>
            <person name="Niang G."/>
            <person name="Scheremetjew M."/>
            <person name="Finn R."/>
            <person name="Kale V."/>
            <person name="Holt S."/>
            <person name="Cochrane G."/>
            <person name="Meng A."/>
            <person name="Brown T."/>
            <person name="Cohen L."/>
        </authorList>
    </citation>
    <scope>NUCLEOTIDE SEQUENCE</scope>
    <source>
        <strain evidence="9">Clade-A-BCC118000</strain>
    </source>
</reference>
<keyword evidence="5" id="KW-0067">ATP-binding</keyword>
<dbReference type="NCBIfam" id="TIGR00376">
    <property type="entry name" value="IGHMBP2 family helicase"/>
    <property type="match status" value="1"/>
</dbReference>
<dbReference type="GO" id="GO:0043139">
    <property type="term" value="F:5'-3' DNA helicase activity"/>
    <property type="evidence" value="ECO:0007669"/>
    <property type="project" value="TreeGrafter"/>
</dbReference>
<proteinExistence type="inferred from homology"/>
<dbReference type="InterPro" id="IPR014001">
    <property type="entry name" value="Helicase_ATP-bd"/>
</dbReference>
<dbReference type="PANTHER" id="PTHR43788:SF3">
    <property type="entry name" value="P-LOOP CONTAINING NUCLEOSIDE TRIPHOSPHATE HYDROLASES SUPERFAMILY PROTEIN"/>
    <property type="match status" value="1"/>
</dbReference>
<dbReference type="InterPro" id="IPR041677">
    <property type="entry name" value="DNA2/NAM7_AAA_11"/>
</dbReference>
<protein>
    <recommendedName>
        <fullName evidence="10">AAA+ ATPase domain-containing protein</fullName>
    </recommendedName>
</protein>
<sequence length="861" mass="92124">MVGFDLTAATTAAARRGGEAPNATCGAAIAHRATTNPMFLRAAFERLVRDGFDGDEARAKESAAWGWIRGAIAKRSSGGDRADAARAKRMAKTEDDGTADVAERAREATRVRVSTFVERGRELLAIERAREMEMAAETAVDREDVEDVDDESSGFVSEESSEFGAAVSGLRLVGATRGSDGKALLVLRAADGEAIAVNSLTVGDRVTISAYGDEFASADESADGGAATFSSEATVRFMGDALNATAKGRYGDASSISLEYADDEQALARALSGLEICLSRAPDETTYERQARALDILESIPAVKRSKPACLRVVKTIFSEDRPAMWRDARDFYGGDGAGFAAVPTKSLKRVDAQSLATKTSFDESQVLALRAAASTNYPVVCIQGPPGTGKTSVVVEIIAQAAARGERVLACAPSNLAVDNLVERLDGVTDVRAVRFGAPERISAAALSCSLDAKVSEATELFFQTQRVESSETSTKLRALMDRYQKATNVPKKQREKLQSEIEALKKKLKTTVSAGTKHRKASQAKILREANVVLATNAGAGMDTVQQLPPFDLVVVDEAAQASEPLSWIPLVRGRRAVLIGDPCQLAPVVRSLEAVEAGLARSLMSRLMPAPEYLDDEDDGWNARAYASSGVLTLTLSTQYRSHETISSWSSREAYGGRLRAAESVRGALLRDLPGVQDTQITRIPMLMITTRSPYGRIPAECNERRVGGSYINEGEATTAAAHVLMMLKAGVRASDIAVISPYAAQVRLLRSVLAVALEDVEGADAVEISSIDSFQGREAECVIISTVRSNARRGVGFLSDNRRMNVAVTRGRRHVTIIGDDKTIMGDAFLRRLVEHIEANAAAVIPRVDLFAPVAAT</sequence>
<dbReference type="AlphaFoldDB" id="A0A7R9T197"/>
<evidence type="ECO:0000256" key="2">
    <source>
        <dbReference type="ARBA" id="ARBA00022741"/>
    </source>
</evidence>
<dbReference type="SUPFAM" id="SSF52540">
    <property type="entry name" value="P-loop containing nucleoside triphosphate hydrolases"/>
    <property type="match status" value="1"/>
</dbReference>
<evidence type="ECO:0000256" key="5">
    <source>
        <dbReference type="ARBA" id="ARBA00022840"/>
    </source>
</evidence>
<accession>A0A7R9T197</accession>
<dbReference type="SMART" id="SM00487">
    <property type="entry name" value="DEXDc"/>
    <property type="match status" value="1"/>
</dbReference>
<comment type="similarity">
    <text evidence="1">Belongs to the DNA2/NAM7 helicase family.</text>
</comment>
<comment type="catalytic activity">
    <reaction evidence="6">
        <text>ATP + H2O = ADP + phosphate + H(+)</text>
        <dbReference type="Rhea" id="RHEA:13065"/>
        <dbReference type="ChEBI" id="CHEBI:15377"/>
        <dbReference type="ChEBI" id="CHEBI:15378"/>
        <dbReference type="ChEBI" id="CHEBI:30616"/>
        <dbReference type="ChEBI" id="CHEBI:43474"/>
        <dbReference type="ChEBI" id="CHEBI:456216"/>
        <dbReference type="EC" id="3.6.4.12"/>
    </reaction>
    <physiologicalReaction direction="left-to-right" evidence="6">
        <dbReference type="Rhea" id="RHEA:13066"/>
    </physiologicalReaction>
</comment>
<name>A0A7R9T197_9CHLO</name>
<evidence type="ECO:0000256" key="6">
    <source>
        <dbReference type="ARBA" id="ARBA00048432"/>
    </source>
</evidence>
<dbReference type="Gene3D" id="2.40.30.270">
    <property type="match status" value="1"/>
</dbReference>
<evidence type="ECO:0000313" key="9">
    <source>
        <dbReference type="EMBL" id="CAD8221615.1"/>
    </source>
</evidence>
<dbReference type="SMART" id="SM00382">
    <property type="entry name" value="AAA"/>
    <property type="match status" value="1"/>
</dbReference>
<dbReference type="EMBL" id="HBDX01002711">
    <property type="protein sequence ID" value="CAD8221615.1"/>
    <property type="molecule type" value="Transcribed_RNA"/>
</dbReference>
<keyword evidence="3" id="KW-0378">Hydrolase</keyword>
<evidence type="ECO:0000256" key="3">
    <source>
        <dbReference type="ARBA" id="ARBA00022801"/>
    </source>
</evidence>
<dbReference type="Pfam" id="PF13087">
    <property type="entry name" value="AAA_12"/>
    <property type="match status" value="1"/>
</dbReference>
<evidence type="ECO:0000259" key="8">
    <source>
        <dbReference type="SMART" id="SM00487"/>
    </source>
</evidence>
<dbReference type="CDD" id="cd18808">
    <property type="entry name" value="SF1_C_Upf1"/>
    <property type="match status" value="1"/>
</dbReference>
<evidence type="ECO:0008006" key="10">
    <source>
        <dbReference type="Google" id="ProtNLM"/>
    </source>
</evidence>